<feature type="domain" description="Kinesin motor" evidence="16">
    <location>
        <begin position="415"/>
        <end position="873"/>
    </location>
</feature>
<keyword evidence="12" id="KW-0206">Cytoskeleton</keyword>
<dbReference type="SMART" id="SM00028">
    <property type="entry name" value="TPR"/>
    <property type="match status" value="3"/>
</dbReference>
<evidence type="ECO:0000313" key="17">
    <source>
        <dbReference type="EMBL" id="GJJ09537.1"/>
    </source>
</evidence>
<dbReference type="GO" id="GO:0008017">
    <property type="term" value="F:microtubule binding"/>
    <property type="evidence" value="ECO:0007669"/>
    <property type="project" value="InterPro"/>
</dbReference>
<dbReference type="AlphaFoldDB" id="A0AAV5A7Q1"/>
<evidence type="ECO:0000256" key="15">
    <source>
        <dbReference type="SAM" id="MobiDB-lite"/>
    </source>
</evidence>
<evidence type="ECO:0000256" key="1">
    <source>
        <dbReference type="ARBA" id="ARBA00004186"/>
    </source>
</evidence>
<gene>
    <name evidence="17" type="ORF">Clacol_003760</name>
</gene>
<feature type="binding site" evidence="13">
    <location>
        <begin position="505"/>
        <end position="512"/>
    </location>
    <ligand>
        <name>ATP</name>
        <dbReference type="ChEBI" id="CHEBI:30616"/>
    </ligand>
</feature>
<keyword evidence="3" id="KW-0963">Cytoplasm</keyword>
<dbReference type="PANTHER" id="PTHR47970:SF29">
    <property type="entry name" value="KINESIN FAMILY MEMBER 20B"/>
    <property type="match status" value="1"/>
</dbReference>
<comment type="similarity">
    <text evidence="13">Belongs to the TRAFAC class myosin-kinesin ATPase superfamily. Kinesin family.</text>
</comment>
<dbReference type="FunFam" id="1.25.40.10:FF:000207">
    <property type="entry name" value="Small glutamine-rich tetratricopeptide repeat-containing protein"/>
    <property type="match status" value="1"/>
</dbReference>
<dbReference type="InterPro" id="IPR019734">
    <property type="entry name" value="TPR_rpt"/>
</dbReference>
<evidence type="ECO:0000256" key="8">
    <source>
        <dbReference type="ARBA" id="ARBA00022803"/>
    </source>
</evidence>
<dbReference type="InterPro" id="IPR036961">
    <property type="entry name" value="Kinesin_motor_dom_sf"/>
</dbReference>
<dbReference type="GO" id="GO:0005524">
    <property type="term" value="F:ATP binding"/>
    <property type="evidence" value="ECO:0007669"/>
    <property type="project" value="UniProtKB-UniRule"/>
</dbReference>
<feature type="region of interest" description="Disordered" evidence="15">
    <location>
        <begin position="83"/>
        <end position="109"/>
    </location>
</feature>
<comment type="subcellular location">
    <subcellularLocation>
        <location evidence="1">Cytoplasm</location>
        <location evidence="1">Cytoskeleton</location>
        <location evidence="1">Spindle</location>
    </subcellularLocation>
</comment>
<evidence type="ECO:0000256" key="12">
    <source>
        <dbReference type="ARBA" id="ARBA00023212"/>
    </source>
</evidence>
<feature type="compositionally biased region" description="Polar residues" evidence="15">
    <location>
        <begin position="83"/>
        <end position="92"/>
    </location>
</feature>
<keyword evidence="10" id="KW-0175">Coiled coil</keyword>
<dbReference type="PROSITE" id="PS50293">
    <property type="entry name" value="TPR_REGION"/>
    <property type="match status" value="1"/>
</dbReference>
<dbReference type="PROSITE" id="PS00411">
    <property type="entry name" value="KINESIN_MOTOR_1"/>
    <property type="match status" value="1"/>
</dbReference>
<comment type="similarity">
    <text evidence="2">Belongs to the SGT family.</text>
</comment>
<dbReference type="Gene3D" id="1.20.5.420">
    <property type="entry name" value="Immunoglobulin FC, subunit C"/>
    <property type="match status" value="1"/>
</dbReference>
<dbReference type="SUPFAM" id="SSF48452">
    <property type="entry name" value="TPR-like"/>
    <property type="match status" value="1"/>
</dbReference>
<feature type="repeat" description="TPR" evidence="14">
    <location>
        <begin position="133"/>
        <end position="166"/>
    </location>
</feature>
<evidence type="ECO:0000256" key="14">
    <source>
        <dbReference type="PROSITE-ProRule" id="PRU00339"/>
    </source>
</evidence>
<evidence type="ECO:0000256" key="6">
    <source>
        <dbReference type="ARBA" id="ARBA00022737"/>
    </source>
</evidence>
<evidence type="ECO:0000256" key="7">
    <source>
        <dbReference type="ARBA" id="ARBA00022741"/>
    </source>
</evidence>
<evidence type="ECO:0000256" key="3">
    <source>
        <dbReference type="ARBA" id="ARBA00022490"/>
    </source>
</evidence>
<dbReference type="Pfam" id="PF00225">
    <property type="entry name" value="Kinesin"/>
    <property type="match status" value="1"/>
</dbReference>
<organism evidence="17 18">
    <name type="scientific">Clathrus columnatus</name>
    <dbReference type="NCBI Taxonomy" id="1419009"/>
    <lineage>
        <taxon>Eukaryota</taxon>
        <taxon>Fungi</taxon>
        <taxon>Dikarya</taxon>
        <taxon>Basidiomycota</taxon>
        <taxon>Agaricomycotina</taxon>
        <taxon>Agaricomycetes</taxon>
        <taxon>Phallomycetidae</taxon>
        <taxon>Phallales</taxon>
        <taxon>Clathraceae</taxon>
        <taxon>Clathrus</taxon>
    </lineage>
</organism>
<dbReference type="PROSITE" id="PS50005">
    <property type="entry name" value="TPR"/>
    <property type="match status" value="3"/>
</dbReference>
<keyword evidence="18" id="KW-1185">Reference proteome</keyword>
<dbReference type="GO" id="GO:0005876">
    <property type="term" value="C:spindle microtubule"/>
    <property type="evidence" value="ECO:0007669"/>
    <property type="project" value="TreeGrafter"/>
</dbReference>
<dbReference type="GO" id="GO:0007018">
    <property type="term" value="P:microtubule-based movement"/>
    <property type="evidence" value="ECO:0007669"/>
    <property type="project" value="InterPro"/>
</dbReference>
<keyword evidence="6" id="KW-0677">Repeat</keyword>
<keyword evidence="7 13" id="KW-0547">Nucleotide-binding</keyword>
<dbReference type="GO" id="GO:0090150">
    <property type="term" value="P:establishment of protein localization to membrane"/>
    <property type="evidence" value="ECO:0007669"/>
    <property type="project" value="UniProtKB-ARBA"/>
</dbReference>
<keyword evidence="11 13" id="KW-0505">Motor protein</keyword>
<keyword evidence="8 14" id="KW-0802">TPR repeat</keyword>
<evidence type="ECO:0000256" key="11">
    <source>
        <dbReference type="ARBA" id="ARBA00023175"/>
    </source>
</evidence>
<feature type="compositionally biased region" description="Polar residues" evidence="15">
    <location>
        <begin position="1143"/>
        <end position="1164"/>
    </location>
</feature>
<dbReference type="Pfam" id="PF16546">
    <property type="entry name" value="SGTA_dimer"/>
    <property type="match status" value="1"/>
</dbReference>
<proteinExistence type="inferred from homology"/>
<dbReference type="Gene3D" id="3.40.850.10">
    <property type="entry name" value="Kinesin motor domain"/>
    <property type="match status" value="1"/>
</dbReference>
<name>A0AAV5A7Q1_9AGAM</name>
<keyword evidence="5" id="KW-0493">Microtubule</keyword>
<evidence type="ECO:0000256" key="10">
    <source>
        <dbReference type="ARBA" id="ARBA00023054"/>
    </source>
</evidence>
<dbReference type="PRINTS" id="PR00380">
    <property type="entry name" value="KINESINHEAVY"/>
</dbReference>
<dbReference type="GO" id="GO:0072686">
    <property type="term" value="C:mitotic spindle"/>
    <property type="evidence" value="ECO:0007669"/>
    <property type="project" value="TreeGrafter"/>
</dbReference>
<sequence>MTDKKERLALGVIDFLTESLQDGTIKEEDKDGLEIAVQSIAEAYGIDLNDQQQRARLSIKPASLMSIFDLYLKTRDRIATSASVPPTPQVVSPETKAQAEKLKQTGNTQMSRKEYTKAIESYTQAIALDGANAVYYSNRAAAYSSLGEHNKAISDSEKALELDPKFVKAFSRLGHAHFCLEDYVASASAFRRGLELDPNNSNFKAGLEQAEARMSNDTAVSLEEDTSNAPTSGGLPDLSSLASMLGGGGGGGNGGGGGMPDIAGMLSNPAVRQMAQNLMANGGMERLMQNPALANMMNRAQSGGGMPSMQELMSDPSLRELRNTFGMRATTPAQAKCTPSHNKIANTQPSSTRMTRAASKTKAPNEVRSIPVPVKHSIQQSRTLHSTDTLDTSQIKVNHVRSENVEGDENIEQQPIKAFLRIRPNNSEGIHTSNPYLVALSGTAVQMIDPSPSTSRLRNATTQSIYTFTKVFLPETRQSEFFVNTGLPPIRDLFNGQNGLLFTYGVTNSGKTYTIQGGINKGSAGLLPRTLDVIFNSLEGLHSEAPLRPIRLAGIEYDNDDNESASSSLTAVDLSSNANESVLADVIANHPDWDDHDDTIVQVDRTYEYSVWVSYFEIYNEKIFDLLNASTLDSSGTASLHPPHYNGPVGPNNTGFSGGMSTSNSDAFMVKRKALALKSDPNGGKYIANLREIKVRSVEEAKAIVKLGQVNRKVFGTLANQTSSRSHGIFTIKIVKSKGNAPDVNDVYVSRLALVDLAGSERANNTQNSGERLKEAGNINKSLMVLGQCMEALRTNQKKLASASSPQNVRLNVVPFRHSKLTEIFQDFFVGNGKAPLNAEFDMKAMIVNVNPYDTGFDENSRVMKFSALAKDINTLTQKRPPPSSIPRFTPQTSYRKVTLSIDGKSGVKVTEKQFDIVEEEEDQDDLDSEPNNPLIEALFERVEELRIRLYEAEMRCALSESEVREEVTREMEERMSRMEKMYASRIRNELEENQLKIDRKIDMLRQAGFVTAGNNPVDGSLSDIDEEIDIERSLARLFCNETLRQTMQTDSDESSRISMDGYDSSPLAKKGRQPSHIIIMEDSSSDIGLFVPPEDEVTPDCLSSAVQGGVNKCLEEQKGADDSIPQSWSLTTEGGDIESSIDEGTSSAPYETPTAPNSPSTSVKAQSLEEQDILNTVTKQRVSFDSLLQRKDDPVVVIPDKQARKKSIIYAGLGAEYVPRDGEIDIVPKKKKRILGKKTVLTATEIEAFAVKADDSKGGTVRRLTRTRKAS</sequence>
<dbReference type="InterPro" id="IPR001752">
    <property type="entry name" value="Kinesin_motor_dom"/>
</dbReference>
<keyword evidence="4" id="KW-0597">Phosphoprotein</keyword>
<evidence type="ECO:0000256" key="9">
    <source>
        <dbReference type="ARBA" id="ARBA00022840"/>
    </source>
</evidence>
<dbReference type="FunFam" id="1.20.5.420:FF:000005">
    <property type="entry name" value="Hsc70 cochaperone (SGT), putative"/>
    <property type="match status" value="1"/>
</dbReference>
<comment type="caution">
    <text evidence="17">The sequence shown here is derived from an EMBL/GenBank/DDBJ whole genome shotgun (WGS) entry which is preliminary data.</text>
</comment>
<feature type="repeat" description="TPR" evidence="14">
    <location>
        <begin position="99"/>
        <end position="132"/>
    </location>
</feature>
<protein>
    <recommendedName>
        <fullName evidence="16">Kinesin motor domain-containing protein</fullName>
    </recommendedName>
</protein>
<dbReference type="InterPro" id="IPR032374">
    <property type="entry name" value="SGTA_dimer"/>
</dbReference>
<evidence type="ECO:0000256" key="5">
    <source>
        <dbReference type="ARBA" id="ARBA00022701"/>
    </source>
</evidence>
<dbReference type="PANTHER" id="PTHR47970">
    <property type="entry name" value="KINESIN-LIKE PROTEIN KIF11"/>
    <property type="match status" value="1"/>
</dbReference>
<dbReference type="InterPro" id="IPR011990">
    <property type="entry name" value="TPR-like_helical_dom_sf"/>
</dbReference>
<evidence type="ECO:0000256" key="13">
    <source>
        <dbReference type="PROSITE-ProRule" id="PRU00283"/>
    </source>
</evidence>
<reference evidence="17" key="1">
    <citation type="submission" date="2021-10" db="EMBL/GenBank/DDBJ databases">
        <title>De novo Genome Assembly of Clathrus columnatus (Basidiomycota, Fungi) Using Illumina and Nanopore Sequence Data.</title>
        <authorList>
            <person name="Ogiso-Tanaka E."/>
            <person name="Itagaki H."/>
            <person name="Hosoya T."/>
            <person name="Hosaka K."/>
        </authorList>
    </citation>
    <scope>NUCLEOTIDE SEQUENCE</scope>
    <source>
        <strain evidence="17">MO-923</strain>
    </source>
</reference>
<dbReference type="SUPFAM" id="SSF52540">
    <property type="entry name" value="P-loop containing nucleoside triphosphate hydrolases"/>
    <property type="match status" value="1"/>
</dbReference>
<dbReference type="EMBL" id="BPWL01000004">
    <property type="protein sequence ID" value="GJJ09537.1"/>
    <property type="molecule type" value="Genomic_DNA"/>
</dbReference>
<accession>A0AAV5A7Q1</accession>
<evidence type="ECO:0000256" key="2">
    <source>
        <dbReference type="ARBA" id="ARBA00008175"/>
    </source>
</evidence>
<dbReference type="Proteomes" id="UP001050691">
    <property type="component" value="Unassembled WGS sequence"/>
</dbReference>
<dbReference type="GO" id="GO:0005634">
    <property type="term" value="C:nucleus"/>
    <property type="evidence" value="ECO:0007669"/>
    <property type="project" value="TreeGrafter"/>
</dbReference>
<evidence type="ECO:0000313" key="18">
    <source>
        <dbReference type="Proteomes" id="UP001050691"/>
    </source>
</evidence>
<dbReference type="InterPro" id="IPR019821">
    <property type="entry name" value="Kinesin_motor_CS"/>
</dbReference>
<evidence type="ECO:0000256" key="4">
    <source>
        <dbReference type="ARBA" id="ARBA00022553"/>
    </source>
</evidence>
<dbReference type="InterPro" id="IPR027417">
    <property type="entry name" value="P-loop_NTPase"/>
</dbReference>
<dbReference type="Pfam" id="PF13414">
    <property type="entry name" value="TPR_11"/>
    <property type="match status" value="1"/>
</dbReference>
<dbReference type="PROSITE" id="PS50067">
    <property type="entry name" value="KINESIN_MOTOR_2"/>
    <property type="match status" value="1"/>
</dbReference>
<dbReference type="Gene3D" id="1.25.40.10">
    <property type="entry name" value="Tetratricopeptide repeat domain"/>
    <property type="match status" value="1"/>
</dbReference>
<feature type="region of interest" description="Disordered" evidence="15">
    <location>
        <begin position="1048"/>
        <end position="1074"/>
    </location>
</feature>
<feature type="repeat" description="TPR" evidence="14">
    <location>
        <begin position="167"/>
        <end position="200"/>
    </location>
</feature>
<evidence type="ECO:0000259" key="16">
    <source>
        <dbReference type="PROSITE" id="PS50067"/>
    </source>
</evidence>
<dbReference type="SMART" id="SM00129">
    <property type="entry name" value="KISc"/>
    <property type="match status" value="1"/>
</dbReference>
<dbReference type="InterPro" id="IPR047149">
    <property type="entry name" value="KIF11-like"/>
</dbReference>
<dbReference type="GO" id="GO:0008574">
    <property type="term" value="F:plus-end-directed microtubule motor activity"/>
    <property type="evidence" value="ECO:0007669"/>
    <property type="project" value="TreeGrafter"/>
</dbReference>
<feature type="region of interest" description="Disordered" evidence="15">
    <location>
        <begin position="1117"/>
        <end position="1164"/>
    </location>
</feature>
<feature type="region of interest" description="Disordered" evidence="15">
    <location>
        <begin position="216"/>
        <end position="236"/>
    </location>
</feature>
<dbReference type="GO" id="GO:0051231">
    <property type="term" value="P:spindle elongation"/>
    <property type="evidence" value="ECO:0007669"/>
    <property type="project" value="TreeGrafter"/>
</dbReference>
<dbReference type="GO" id="GO:0090307">
    <property type="term" value="P:mitotic spindle assembly"/>
    <property type="evidence" value="ECO:0007669"/>
    <property type="project" value="TreeGrafter"/>
</dbReference>
<keyword evidence="9 13" id="KW-0067">ATP-binding</keyword>